<sequence length="90" mass="9730">MTEAGDVYPLPTDIATRLSELGMTGAAHTESVKFVYSLRKWTGDTDAAFEWFSELPLPSFGGRTAADLVREGRVDAVKGYIERVATGGFA</sequence>
<dbReference type="EMBL" id="BMFJ01000002">
    <property type="protein sequence ID" value="GGE47810.1"/>
    <property type="molecule type" value="Genomic_DNA"/>
</dbReference>
<keyword evidence="3" id="KW-1185">Reference proteome</keyword>
<accession>A0A917EIB2</accession>
<proteinExistence type="predicted"/>
<comment type="caution">
    <text evidence="2">The sequence shown here is derived from an EMBL/GenBank/DDBJ whole genome shotgun (WGS) entry which is preliminary data.</text>
</comment>
<protein>
    <recommendedName>
        <fullName evidence="1">Antitoxin Xre/MbcA/ParS-like toxin-binding domain-containing protein</fullName>
    </recommendedName>
</protein>
<dbReference type="AlphaFoldDB" id="A0A917EIB2"/>
<organism evidence="2 3">
    <name type="scientific">Primorskyibacter flagellatus</name>
    <dbReference type="NCBI Taxonomy" id="1387277"/>
    <lineage>
        <taxon>Bacteria</taxon>
        <taxon>Pseudomonadati</taxon>
        <taxon>Pseudomonadota</taxon>
        <taxon>Alphaproteobacteria</taxon>
        <taxon>Rhodobacterales</taxon>
        <taxon>Roseobacteraceae</taxon>
        <taxon>Primorskyibacter</taxon>
    </lineage>
</organism>
<reference evidence="3" key="1">
    <citation type="journal article" date="2019" name="Int. J. Syst. Evol. Microbiol.">
        <title>The Global Catalogue of Microorganisms (GCM) 10K type strain sequencing project: providing services to taxonomists for standard genome sequencing and annotation.</title>
        <authorList>
            <consortium name="The Broad Institute Genomics Platform"/>
            <consortium name="The Broad Institute Genome Sequencing Center for Infectious Disease"/>
            <person name="Wu L."/>
            <person name="Ma J."/>
        </authorList>
    </citation>
    <scope>NUCLEOTIDE SEQUENCE [LARGE SCALE GENOMIC DNA]</scope>
    <source>
        <strain evidence="3">CGMCC 1.12664</strain>
    </source>
</reference>
<dbReference type="Pfam" id="PF09722">
    <property type="entry name" value="Xre_MbcA_ParS_C"/>
    <property type="match status" value="1"/>
</dbReference>
<evidence type="ECO:0000259" key="1">
    <source>
        <dbReference type="Pfam" id="PF09722"/>
    </source>
</evidence>
<name>A0A917EIB2_9RHOB</name>
<feature type="domain" description="Antitoxin Xre/MbcA/ParS-like toxin-binding" evidence="1">
    <location>
        <begin position="38"/>
        <end position="85"/>
    </location>
</feature>
<evidence type="ECO:0000313" key="2">
    <source>
        <dbReference type="EMBL" id="GGE47810.1"/>
    </source>
</evidence>
<gene>
    <name evidence="2" type="ORF">GCM10011360_38730</name>
</gene>
<dbReference type="InterPro" id="IPR024467">
    <property type="entry name" value="Xre/MbcA/ParS-like_toxin-bd"/>
</dbReference>
<dbReference type="Proteomes" id="UP000612855">
    <property type="component" value="Unassembled WGS sequence"/>
</dbReference>
<evidence type="ECO:0000313" key="3">
    <source>
        <dbReference type="Proteomes" id="UP000612855"/>
    </source>
</evidence>